<dbReference type="SUPFAM" id="SSF103025">
    <property type="entry name" value="Folate-binding domain"/>
    <property type="match status" value="1"/>
</dbReference>
<name>A0AAJ7SGM5_9ACAR</name>
<dbReference type="Pfam" id="PF01571">
    <property type="entry name" value="GCV_T"/>
    <property type="match status" value="1"/>
</dbReference>
<protein>
    <submittedName>
        <fullName evidence="7">Transferase CAF17 homolog, mitochondrial</fullName>
    </submittedName>
</protein>
<evidence type="ECO:0000313" key="7">
    <source>
        <dbReference type="RefSeq" id="XP_028968317.1"/>
    </source>
</evidence>
<dbReference type="Gene3D" id="3.30.1360.120">
    <property type="entry name" value="Probable tRNA modification gtpase trme, domain 1"/>
    <property type="match status" value="2"/>
</dbReference>
<dbReference type="GO" id="GO:0016226">
    <property type="term" value="P:iron-sulfur cluster assembly"/>
    <property type="evidence" value="ECO:0007669"/>
    <property type="project" value="TreeGrafter"/>
</dbReference>
<feature type="domain" description="CAF17 C-terminal" evidence="5">
    <location>
        <begin position="196"/>
        <end position="274"/>
    </location>
</feature>
<keyword evidence="6" id="KW-1185">Reference proteome</keyword>
<dbReference type="PANTHER" id="PTHR22602:SF0">
    <property type="entry name" value="TRANSFERASE CAF17, MITOCHONDRIAL-RELATED"/>
    <property type="match status" value="1"/>
</dbReference>
<evidence type="ECO:0000256" key="3">
    <source>
        <dbReference type="ARBA" id="ARBA00023128"/>
    </source>
</evidence>
<reference evidence="7" key="1">
    <citation type="submission" date="2025-08" db="UniProtKB">
        <authorList>
            <consortium name="RefSeq"/>
        </authorList>
    </citation>
    <scope>IDENTIFICATION</scope>
</reference>
<dbReference type="GO" id="GO:0016740">
    <property type="term" value="F:transferase activity"/>
    <property type="evidence" value="ECO:0007669"/>
    <property type="project" value="UniProtKB-KW"/>
</dbReference>
<dbReference type="PANTHER" id="PTHR22602">
    <property type="entry name" value="TRANSFERASE CAF17, MITOCHONDRIAL-RELATED"/>
    <property type="match status" value="1"/>
</dbReference>
<dbReference type="GeneID" id="100907534"/>
<dbReference type="KEGG" id="goe:100907534"/>
<dbReference type="InterPro" id="IPR006222">
    <property type="entry name" value="GCVT_N"/>
</dbReference>
<dbReference type="InterPro" id="IPR017703">
    <property type="entry name" value="YgfZ/GCV_T_CS"/>
</dbReference>
<dbReference type="InterPro" id="IPR045179">
    <property type="entry name" value="YgfZ/GcvT"/>
</dbReference>
<accession>A0AAJ7SGM5</accession>
<dbReference type="RefSeq" id="XP_028968317.1">
    <property type="nucleotide sequence ID" value="XM_029112484.1"/>
</dbReference>
<evidence type="ECO:0000313" key="6">
    <source>
        <dbReference type="Proteomes" id="UP000694867"/>
    </source>
</evidence>
<keyword evidence="3" id="KW-0496">Mitochondrion</keyword>
<dbReference type="InterPro" id="IPR027266">
    <property type="entry name" value="TrmE/GcvT-like"/>
</dbReference>
<evidence type="ECO:0000256" key="1">
    <source>
        <dbReference type="ARBA" id="ARBA00004173"/>
    </source>
</evidence>
<comment type="subcellular location">
    <subcellularLocation>
        <location evidence="1">Mitochondrion</location>
    </subcellularLocation>
</comment>
<dbReference type="InterPro" id="IPR057460">
    <property type="entry name" value="CAF17_C"/>
</dbReference>
<evidence type="ECO:0000256" key="2">
    <source>
        <dbReference type="ARBA" id="ARBA00022946"/>
    </source>
</evidence>
<sequence length="278" mass="30540">MTLKGLVPLAKKVLRLRGSDTLPFLQGVLTNDVYSEAKVVYSYLLNSQGRVLFDLFLYKLGESDVLLETDATLESSLLKVLNLYKMRRSVSIETAPYTACASFGPLDSGIIDGPDPRLPQLGVKSIRGTGEPDSRMDLYRELRYRLGVPEGPSELGTGKAIPLESNGDYLNAISFDKGCYIGQELTARAHHTGVIRKRYMPISFPKPQKISCDAEELSVLSQNGAKVGVLKAVMGTRGLGLMRIRESLEAGDLSIEVNGENVEVEVSCPEWWPKLSMP</sequence>
<evidence type="ECO:0000259" key="5">
    <source>
        <dbReference type="Pfam" id="PF25455"/>
    </source>
</evidence>
<dbReference type="Pfam" id="PF25455">
    <property type="entry name" value="Beta-barrel_CAF17_C"/>
    <property type="match status" value="1"/>
</dbReference>
<organism evidence="6 7">
    <name type="scientific">Galendromus occidentalis</name>
    <name type="common">western predatory mite</name>
    <dbReference type="NCBI Taxonomy" id="34638"/>
    <lineage>
        <taxon>Eukaryota</taxon>
        <taxon>Metazoa</taxon>
        <taxon>Ecdysozoa</taxon>
        <taxon>Arthropoda</taxon>
        <taxon>Chelicerata</taxon>
        <taxon>Arachnida</taxon>
        <taxon>Acari</taxon>
        <taxon>Parasitiformes</taxon>
        <taxon>Mesostigmata</taxon>
        <taxon>Gamasina</taxon>
        <taxon>Phytoseioidea</taxon>
        <taxon>Phytoseiidae</taxon>
        <taxon>Typhlodrominae</taxon>
        <taxon>Galendromus</taxon>
    </lineage>
</organism>
<dbReference type="NCBIfam" id="TIGR03317">
    <property type="entry name" value="ygfZ_signature"/>
    <property type="match status" value="1"/>
</dbReference>
<proteinExistence type="predicted"/>
<keyword evidence="7" id="KW-0808">Transferase</keyword>
<evidence type="ECO:0000259" key="4">
    <source>
        <dbReference type="Pfam" id="PF01571"/>
    </source>
</evidence>
<gene>
    <name evidence="7" type="primary">LOC100907534</name>
</gene>
<dbReference type="Proteomes" id="UP000694867">
    <property type="component" value="Unplaced"/>
</dbReference>
<feature type="domain" description="GCVT N-terminal" evidence="4">
    <location>
        <begin position="15"/>
        <end position="93"/>
    </location>
</feature>
<keyword evidence="2" id="KW-0809">Transit peptide</keyword>
<dbReference type="AlphaFoldDB" id="A0AAJ7SGM5"/>
<dbReference type="PIRSF" id="PIRSF006487">
    <property type="entry name" value="GcvT"/>
    <property type="match status" value="1"/>
</dbReference>
<dbReference type="GO" id="GO:0005759">
    <property type="term" value="C:mitochondrial matrix"/>
    <property type="evidence" value="ECO:0007669"/>
    <property type="project" value="TreeGrafter"/>
</dbReference>